<comment type="caution">
    <text evidence="1">The sequence shown here is derived from an EMBL/GenBank/DDBJ whole genome shotgun (WGS) entry which is preliminary data.</text>
</comment>
<evidence type="ECO:0000313" key="1">
    <source>
        <dbReference type="EMBL" id="GAA4879696.1"/>
    </source>
</evidence>
<gene>
    <name evidence="1" type="ORF">GCM10023235_69970</name>
</gene>
<dbReference type="Proteomes" id="UP001501752">
    <property type="component" value="Unassembled WGS sequence"/>
</dbReference>
<name>A0ABP9ES70_9ACTN</name>
<dbReference type="RefSeq" id="WP_345700920.1">
    <property type="nucleotide sequence ID" value="NZ_BAABIS010000001.1"/>
</dbReference>
<protein>
    <submittedName>
        <fullName evidence="1">Uncharacterized protein</fullName>
    </submittedName>
</protein>
<evidence type="ECO:0000313" key="2">
    <source>
        <dbReference type="Proteomes" id="UP001501752"/>
    </source>
</evidence>
<dbReference type="EMBL" id="BAABIS010000001">
    <property type="protein sequence ID" value="GAA4879696.1"/>
    <property type="molecule type" value="Genomic_DNA"/>
</dbReference>
<sequence>MLLDILLGVLTLLPVPGGGERRRARKLTAAVEAGQVVSFEGSAIGDRPYCRPTIGFLSASRSTLAVAPTEEPGLNRRPVPLVHLELVRVRERAKTDPAAVRRSWQVAECRDRGEPVLFACSPAYMPLLTATLREQVATG</sequence>
<organism evidence="1 2">
    <name type="scientific">Kitasatospora terrestris</name>
    <dbReference type="NCBI Taxonomy" id="258051"/>
    <lineage>
        <taxon>Bacteria</taxon>
        <taxon>Bacillati</taxon>
        <taxon>Actinomycetota</taxon>
        <taxon>Actinomycetes</taxon>
        <taxon>Kitasatosporales</taxon>
        <taxon>Streptomycetaceae</taxon>
        <taxon>Kitasatospora</taxon>
    </lineage>
</organism>
<proteinExistence type="predicted"/>
<keyword evidence="2" id="KW-1185">Reference proteome</keyword>
<accession>A0ABP9ES70</accession>
<reference evidence="2" key="1">
    <citation type="journal article" date="2019" name="Int. J. Syst. Evol. Microbiol.">
        <title>The Global Catalogue of Microorganisms (GCM) 10K type strain sequencing project: providing services to taxonomists for standard genome sequencing and annotation.</title>
        <authorList>
            <consortium name="The Broad Institute Genomics Platform"/>
            <consortium name="The Broad Institute Genome Sequencing Center for Infectious Disease"/>
            <person name="Wu L."/>
            <person name="Ma J."/>
        </authorList>
    </citation>
    <scope>NUCLEOTIDE SEQUENCE [LARGE SCALE GENOMIC DNA]</scope>
    <source>
        <strain evidence="2">JCM 13006</strain>
    </source>
</reference>